<feature type="transmembrane region" description="Helical" evidence="2">
    <location>
        <begin position="20"/>
        <end position="44"/>
    </location>
</feature>
<comment type="caution">
    <text evidence="3">The sequence shown here is derived from an EMBL/GenBank/DDBJ whole genome shotgun (WGS) entry which is preliminary data.</text>
</comment>
<dbReference type="AlphaFoldDB" id="A0A9P7N3S5"/>
<sequence length="344" mass="36991">MFFTGSMPSLVTVNNNVSLISINIAPSTWLATVIVLFVLVALYIPRLPRLRIPACPTSLPKLSLPALSSPSFPISVFGGGAATAANTTTATRTTTAAAATKNLARAIHVSARARSPCSEEEIALLSLLRLRGRAHPHPPLKQAAAPATAKATITMVEHMHHPLDGLDASLQDFEPPASPMSMRRSEPAMEELEDSDAASVGGYSPPAWRRLGNGDRSSGFWKHHQHHHQQQQQQQRRRPPFPGQRQYTRPMSPDSESDEGDGGGDGDGEDEGDCDCDCDLEGDLENHAVLEQAIRTRLPPGSQSPEKRRSPSPLRIEGDATVRADALRPLATAPKRIASSGPDN</sequence>
<evidence type="ECO:0000313" key="4">
    <source>
        <dbReference type="Proteomes" id="UP000748025"/>
    </source>
</evidence>
<feature type="region of interest" description="Disordered" evidence="1">
    <location>
        <begin position="166"/>
        <end position="280"/>
    </location>
</feature>
<feature type="region of interest" description="Disordered" evidence="1">
    <location>
        <begin position="292"/>
        <end position="344"/>
    </location>
</feature>
<feature type="compositionally biased region" description="Basic residues" evidence="1">
    <location>
        <begin position="221"/>
        <end position="239"/>
    </location>
</feature>
<name>A0A9P7N3S5_9HYPO</name>
<evidence type="ECO:0000256" key="2">
    <source>
        <dbReference type="SAM" id="Phobius"/>
    </source>
</evidence>
<feature type="compositionally biased region" description="Acidic residues" evidence="1">
    <location>
        <begin position="255"/>
        <end position="280"/>
    </location>
</feature>
<accession>A0A9P7N3S5</accession>
<gene>
    <name evidence="3" type="ORF">E4U43_004134</name>
</gene>
<keyword evidence="2" id="KW-1133">Transmembrane helix</keyword>
<feature type="non-terminal residue" evidence="3">
    <location>
        <position position="344"/>
    </location>
</feature>
<proteinExistence type="predicted"/>
<keyword evidence="2" id="KW-0472">Membrane</keyword>
<keyword evidence="4" id="KW-1185">Reference proteome</keyword>
<evidence type="ECO:0000256" key="1">
    <source>
        <dbReference type="SAM" id="MobiDB-lite"/>
    </source>
</evidence>
<dbReference type="OrthoDB" id="4202871at2759"/>
<reference evidence="3" key="1">
    <citation type="journal article" date="2020" name="bioRxiv">
        <title>Whole genome comparisons of ergot fungi reveals the divergence and evolution of species within the genus Claviceps are the result of varying mechanisms driving genome evolution and host range expansion.</title>
        <authorList>
            <person name="Wyka S.A."/>
            <person name="Mondo S.J."/>
            <person name="Liu M."/>
            <person name="Dettman J."/>
            <person name="Nalam V."/>
            <person name="Broders K.D."/>
        </authorList>
    </citation>
    <scope>NUCLEOTIDE SEQUENCE</scope>
    <source>
        <strain evidence="3">CCC 602</strain>
    </source>
</reference>
<dbReference type="EMBL" id="SRPW01002700">
    <property type="protein sequence ID" value="KAG5991019.1"/>
    <property type="molecule type" value="Genomic_DNA"/>
</dbReference>
<keyword evidence="2" id="KW-0812">Transmembrane</keyword>
<dbReference type="Proteomes" id="UP000748025">
    <property type="component" value="Unassembled WGS sequence"/>
</dbReference>
<protein>
    <submittedName>
        <fullName evidence="3">Uncharacterized protein</fullName>
    </submittedName>
</protein>
<feature type="compositionally biased region" description="Basic and acidic residues" evidence="1">
    <location>
        <begin position="316"/>
        <end position="326"/>
    </location>
</feature>
<evidence type="ECO:0000313" key="3">
    <source>
        <dbReference type="EMBL" id="KAG5991019.1"/>
    </source>
</evidence>
<organism evidence="3 4">
    <name type="scientific">Claviceps pusilla</name>
    <dbReference type="NCBI Taxonomy" id="123648"/>
    <lineage>
        <taxon>Eukaryota</taxon>
        <taxon>Fungi</taxon>
        <taxon>Dikarya</taxon>
        <taxon>Ascomycota</taxon>
        <taxon>Pezizomycotina</taxon>
        <taxon>Sordariomycetes</taxon>
        <taxon>Hypocreomycetidae</taxon>
        <taxon>Hypocreales</taxon>
        <taxon>Clavicipitaceae</taxon>
        <taxon>Claviceps</taxon>
    </lineage>
</organism>